<gene>
    <name evidence="8" type="ORF">EVAR_44255_1</name>
</gene>
<dbReference type="PANTHER" id="PTHR43142">
    <property type="entry name" value="CARBOXYLIC ESTER HYDROLASE"/>
    <property type="match status" value="1"/>
</dbReference>
<organism evidence="8 9">
    <name type="scientific">Eumeta variegata</name>
    <name type="common">Bagworm moth</name>
    <name type="synonym">Eumeta japonica</name>
    <dbReference type="NCBI Taxonomy" id="151549"/>
    <lineage>
        <taxon>Eukaryota</taxon>
        <taxon>Metazoa</taxon>
        <taxon>Ecdysozoa</taxon>
        <taxon>Arthropoda</taxon>
        <taxon>Hexapoda</taxon>
        <taxon>Insecta</taxon>
        <taxon>Pterygota</taxon>
        <taxon>Neoptera</taxon>
        <taxon>Endopterygota</taxon>
        <taxon>Lepidoptera</taxon>
        <taxon>Glossata</taxon>
        <taxon>Ditrysia</taxon>
        <taxon>Tineoidea</taxon>
        <taxon>Psychidae</taxon>
        <taxon>Oiketicinae</taxon>
        <taxon>Eumeta</taxon>
    </lineage>
</organism>
<evidence type="ECO:0000256" key="6">
    <source>
        <dbReference type="RuleBase" id="RU361235"/>
    </source>
</evidence>
<keyword evidence="6" id="KW-0732">Signal</keyword>
<proteinExistence type="inferred from homology"/>
<evidence type="ECO:0000256" key="1">
    <source>
        <dbReference type="ARBA" id="ARBA00005964"/>
    </source>
</evidence>
<dbReference type="Pfam" id="PF00135">
    <property type="entry name" value="COesterase"/>
    <property type="match status" value="2"/>
</dbReference>
<keyword evidence="3 6" id="KW-0378">Hydrolase</keyword>
<accession>A0A4C1XD06</accession>
<feature type="domain" description="Carboxylesterase type B" evidence="7">
    <location>
        <begin position="29"/>
        <end position="70"/>
    </location>
</feature>
<protein>
    <recommendedName>
        <fullName evidence="6">Carboxylic ester hydrolase</fullName>
        <ecNumber evidence="6">3.1.1.-</ecNumber>
    </recommendedName>
</protein>
<feature type="domain" description="Carboxylesterase type B" evidence="7">
    <location>
        <begin position="107"/>
        <end position="447"/>
    </location>
</feature>
<keyword evidence="9" id="KW-1185">Reference proteome</keyword>
<keyword evidence="4" id="KW-1015">Disulfide bond</keyword>
<sequence>MEELMRSKHIFTIATVILVISMRSNGHEDIIVNTQSGNVRGLRITSKISNFYAFLSIPYAKPPVGDLRFKIYFVNHSHRNPLSLGMKCMTEQKKVYPALSIPLTLMGMLGYLNLDIEEAPGNMGLMDVIEALKWIQKNIGYFGGDPTNITLGGLSSGGIMTHALMLSPRSAGLFHKVIIQSGTSLGYRFYHEDASKAINKLKETINMDSSSNHEVLTYLRALSIPDIIEITKSIKERYHDGYAQYYPFVITNDFDSKAEGPVLPKHPLDIIRSNNYTHMPMIIGYTSNEGIRLEPYMNILDFVNSNFHIVVPTDLFDIDDMSEQKMETARTIKRFYFGNKDLSNETFAEYANMCRDSWYAHITDYPIRLQGYSNYTRPIYYYIFGIDGAYNYQKIKDGYTSLGASHADDLGYMWHTDLFANTEPQDDFSDIARERMVKMWSNFVKQGYVFKK</sequence>
<name>A0A4C1XD06_EUMVA</name>
<comment type="caution">
    <text evidence="8">The sequence shown here is derived from an EMBL/GenBank/DDBJ whole genome shotgun (WGS) entry which is preliminary data.</text>
</comment>
<dbReference type="Gene3D" id="3.40.50.1820">
    <property type="entry name" value="alpha/beta hydrolase"/>
    <property type="match status" value="2"/>
</dbReference>
<evidence type="ECO:0000313" key="8">
    <source>
        <dbReference type="EMBL" id="GBP60045.1"/>
    </source>
</evidence>
<evidence type="ECO:0000256" key="2">
    <source>
        <dbReference type="ARBA" id="ARBA00022487"/>
    </source>
</evidence>
<evidence type="ECO:0000313" key="9">
    <source>
        <dbReference type="Proteomes" id="UP000299102"/>
    </source>
</evidence>
<feature type="chain" id="PRO_5019882521" description="Carboxylic ester hydrolase" evidence="6">
    <location>
        <begin position="27"/>
        <end position="452"/>
    </location>
</feature>
<reference evidence="8 9" key="1">
    <citation type="journal article" date="2019" name="Commun. Biol.">
        <title>The bagworm genome reveals a unique fibroin gene that provides high tensile strength.</title>
        <authorList>
            <person name="Kono N."/>
            <person name="Nakamura H."/>
            <person name="Ohtoshi R."/>
            <person name="Tomita M."/>
            <person name="Numata K."/>
            <person name="Arakawa K."/>
        </authorList>
    </citation>
    <scope>NUCLEOTIDE SEQUENCE [LARGE SCALE GENOMIC DNA]</scope>
</reference>
<dbReference type="OrthoDB" id="408631at2759"/>
<dbReference type="AlphaFoldDB" id="A0A4C1XD06"/>
<dbReference type="GO" id="GO:0052689">
    <property type="term" value="F:carboxylic ester hydrolase activity"/>
    <property type="evidence" value="ECO:0007669"/>
    <property type="project" value="UniProtKB-KW"/>
</dbReference>
<dbReference type="InterPro" id="IPR029058">
    <property type="entry name" value="AB_hydrolase_fold"/>
</dbReference>
<dbReference type="Proteomes" id="UP000299102">
    <property type="component" value="Unassembled WGS sequence"/>
</dbReference>
<dbReference type="STRING" id="151549.A0A4C1XD06"/>
<keyword evidence="5" id="KW-0325">Glycoprotein</keyword>
<dbReference type="EC" id="3.1.1.-" evidence="6"/>
<dbReference type="PANTHER" id="PTHR43142:SF1">
    <property type="entry name" value="CARBOXYLIC ESTER HYDROLASE"/>
    <property type="match status" value="1"/>
</dbReference>
<dbReference type="InterPro" id="IPR002018">
    <property type="entry name" value="CarbesteraseB"/>
</dbReference>
<feature type="signal peptide" evidence="6">
    <location>
        <begin position="1"/>
        <end position="26"/>
    </location>
</feature>
<dbReference type="SUPFAM" id="SSF53474">
    <property type="entry name" value="alpha/beta-Hydrolases"/>
    <property type="match status" value="1"/>
</dbReference>
<dbReference type="PROSITE" id="PS00122">
    <property type="entry name" value="CARBOXYLESTERASE_B_1"/>
    <property type="match status" value="1"/>
</dbReference>
<evidence type="ECO:0000256" key="4">
    <source>
        <dbReference type="ARBA" id="ARBA00023157"/>
    </source>
</evidence>
<evidence type="ECO:0000259" key="7">
    <source>
        <dbReference type="Pfam" id="PF00135"/>
    </source>
</evidence>
<comment type="similarity">
    <text evidence="1 6">Belongs to the type-B carboxylesterase/lipase family.</text>
</comment>
<dbReference type="EMBL" id="BGZK01000777">
    <property type="protein sequence ID" value="GBP60045.1"/>
    <property type="molecule type" value="Genomic_DNA"/>
</dbReference>
<evidence type="ECO:0000256" key="3">
    <source>
        <dbReference type="ARBA" id="ARBA00022801"/>
    </source>
</evidence>
<dbReference type="InterPro" id="IPR019826">
    <property type="entry name" value="Carboxylesterase_B_AS"/>
</dbReference>
<evidence type="ECO:0000256" key="5">
    <source>
        <dbReference type="ARBA" id="ARBA00023180"/>
    </source>
</evidence>
<keyword evidence="2" id="KW-0719">Serine esterase</keyword>